<evidence type="ECO:0008006" key="10">
    <source>
        <dbReference type="Google" id="ProtNLM"/>
    </source>
</evidence>
<proteinExistence type="predicted"/>
<dbReference type="InParanoid" id="A0A2K1XUG5"/>
<feature type="region of interest" description="Disordered" evidence="5">
    <location>
        <begin position="204"/>
        <end position="230"/>
    </location>
</feature>
<feature type="compositionally biased region" description="Polar residues" evidence="5">
    <location>
        <begin position="900"/>
        <end position="909"/>
    </location>
</feature>
<dbReference type="Pfam" id="PF00628">
    <property type="entry name" value="PHD"/>
    <property type="match status" value="1"/>
</dbReference>
<dbReference type="EMBL" id="CM009303">
    <property type="protein sequence ID" value="PNT04422.2"/>
    <property type="molecule type" value="Genomic_DNA"/>
</dbReference>
<keyword evidence="2 4" id="KW-0863">Zinc-finger</keyword>
<dbReference type="Pfam" id="PF12738">
    <property type="entry name" value="PTCB-BRCT"/>
    <property type="match status" value="1"/>
</dbReference>
<accession>A0A2K1XUG5</accession>
<dbReference type="PROSITE" id="PS50172">
    <property type="entry name" value="BRCT"/>
    <property type="match status" value="3"/>
</dbReference>
<evidence type="ECO:0000313" key="9">
    <source>
        <dbReference type="Proteomes" id="UP000006729"/>
    </source>
</evidence>
<dbReference type="FunCoup" id="A0A2K1XUG5">
    <property type="interactions" value="60"/>
</dbReference>
<feature type="compositionally biased region" description="Basic and acidic residues" evidence="5">
    <location>
        <begin position="772"/>
        <end position="785"/>
    </location>
</feature>
<feature type="compositionally biased region" description="Polar residues" evidence="5">
    <location>
        <begin position="424"/>
        <end position="433"/>
    </location>
</feature>
<dbReference type="InterPro" id="IPR001965">
    <property type="entry name" value="Znf_PHD"/>
</dbReference>
<dbReference type="SMART" id="SM00249">
    <property type="entry name" value="PHD"/>
    <property type="match status" value="1"/>
</dbReference>
<dbReference type="PANTHER" id="PTHR47181">
    <property type="entry name" value="BRCA1 C TERMINUS DOMAIN CONTAINING PROTEIN, EXPRESSED"/>
    <property type="match status" value="1"/>
</dbReference>
<evidence type="ECO:0000256" key="4">
    <source>
        <dbReference type="PROSITE-ProRule" id="PRU00146"/>
    </source>
</evidence>
<gene>
    <name evidence="8" type="ORF">POPTR_014G122400</name>
</gene>
<feature type="region of interest" description="Disordered" evidence="5">
    <location>
        <begin position="751"/>
        <end position="914"/>
    </location>
</feature>
<dbReference type="AlphaFoldDB" id="A0A2K1XUG5"/>
<feature type="compositionally biased region" description="Polar residues" evidence="5">
    <location>
        <begin position="344"/>
        <end position="366"/>
    </location>
</feature>
<feature type="domain" description="BRCT" evidence="7">
    <location>
        <begin position="926"/>
        <end position="1008"/>
    </location>
</feature>
<evidence type="ECO:0000313" key="8">
    <source>
        <dbReference type="EMBL" id="PNT04422.2"/>
    </source>
</evidence>
<feature type="compositionally biased region" description="Basic residues" evidence="5">
    <location>
        <begin position="1222"/>
        <end position="1234"/>
    </location>
</feature>
<feature type="region of interest" description="Disordered" evidence="5">
    <location>
        <begin position="1215"/>
        <end position="1234"/>
    </location>
</feature>
<feature type="domain" description="BRCT" evidence="7">
    <location>
        <begin position="109"/>
        <end position="193"/>
    </location>
</feature>
<dbReference type="Gene3D" id="3.40.50.10190">
    <property type="entry name" value="BRCT domain"/>
    <property type="match status" value="4"/>
</dbReference>
<evidence type="ECO:0000259" key="7">
    <source>
        <dbReference type="PROSITE" id="PS50172"/>
    </source>
</evidence>
<evidence type="ECO:0000256" key="5">
    <source>
        <dbReference type="SAM" id="MobiDB-lite"/>
    </source>
</evidence>
<feature type="region of interest" description="Disordered" evidence="5">
    <location>
        <begin position="335"/>
        <end position="366"/>
    </location>
</feature>
<keyword evidence="9" id="KW-1185">Reference proteome</keyword>
<dbReference type="InterPro" id="IPR001357">
    <property type="entry name" value="BRCT_dom"/>
</dbReference>
<dbReference type="CDD" id="cd17711">
    <property type="entry name" value="BRCT_PAXIP1_rpt3"/>
    <property type="match status" value="1"/>
</dbReference>
<evidence type="ECO:0000256" key="3">
    <source>
        <dbReference type="ARBA" id="ARBA00022833"/>
    </source>
</evidence>
<name>A0A2K1XUG5_POPTR</name>
<evidence type="ECO:0000256" key="2">
    <source>
        <dbReference type="ARBA" id="ARBA00022771"/>
    </source>
</evidence>
<dbReference type="GO" id="GO:0000724">
    <property type="term" value="P:double-strand break repair via homologous recombination"/>
    <property type="evidence" value="ECO:0000318"/>
    <property type="project" value="GO_Central"/>
</dbReference>
<reference evidence="8 9" key="1">
    <citation type="journal article" date="2006" name="Science">
        <title>The genome of black cottonwood, Populus trichocarpa (Torr. &amp; Gray).</title>
        <authorList>
            <person name="Tuskan G.A."/>
            <person name="Difazio S."/>
            <person name="Jansson S."/>
            <person name="Bohlmann J."/>
            <person name="Grigoriev I."/>
            <person name="Hellsten U."/>
            <person name="Putnam N."/>
            <person name="Ralph S."/>
            <person name="Rombauts S."/>
            <person name="Salamov A."/>
            <person name="Schein J."/>
            <person name="Sterck L."/>
            <person name="Aerts A."/>
            <person name="Bhalerao R.R."/>
            <person name="Bhalerao R.P."/>
            <person name="Blaudez D."/>
            <person name="Boerjan W."/>
            <person name="Brun A."/>
            <person name="Brunner A."/>
            <person name="Busov V."/>
            <person name="Campbell M."/>
            <person name="Carlson J."/>
            <person name="Chalot M."/>
            <person name="Chapman J."/>
            <person name="Chen G.L."/>
            <person name="Cooper D."/>
            <person name="Coutinho P.M."/>
            <person name="Couturier J."/>
            <person name="Covert S."/>
            <person name="Cronk Q."/>
            <person name="Cunningham R."/>
            <person name="Davis J."/>
            <person name="Degroeve S."/>
            <person name="Dejardin A."/>
            <person name="Depamphilis C."/>
            <person name="Detter J."/>
            <person name="Dirks B."/>
            <person name="Dubchak I."/>
            <person name="Duplessis S."/>
            <person name="Ehlting J."/>
            <person name="Ellis B."/>
            <person name="Gendler K."/>
            <person name="Goodstein D."/>
            <person name="Gribskov M."/>
            <person name="Grimwood J."/>
            <person name="Groover A."/>
            <person name="Gunter L."/>
            <person name="Hamberger B."/>
            <person name="Heinze B."/>
            <person name="Helariutta Y."/>
            <person name="Henrissat B."/>
            <person name="Holligan D."/>
            <person name="Holt R."/>
            <person name="Huang W."/>
            <person name="Islam-Faridi N."/>
            <person name="Jones S."/>
            <person name="Jones-Rhoades M."/>
            <person name="Jorgensen R."/>
            <person name="Joshi C."/>
            <person name="Kangasjarvi J."/>
            <person name="Karlsson J."/>
            <person name="Kelleher C."/>
            <person name="Kirkpatrick R."/>
            <person name="Kirst M."/>
            <person name="Kohler A."/>
            <person name="Kalluri U."/>
            <person name="Larimer F."/>
            <person name="Leebens-Mack J."/>
            <person name="Leple J.C."/>
            <person name="Locascio P."/>
            <person name="Lou Y."/>
            <person name="Lucas S."/>
            <person name="Martin F."/>
            <person name="Montanini B."/>
            <person name="Napoli C."/>
            <person name="Nelson D.R."/>
            <person name="Nelson C."/>
            <person name="Nieminen K."/>
            <person name="Nilsson O."/>
            <person name="Pereda V."/>
            <person name="Peter G."/>
            <person name="Philippe R."/>
            <person name="Pilate G."/>
            <person name="Poliakov A."/>
            <person name="Razumovskaya J."/>
            <person name="Richardson P."/>
            <person name="Rinaldi C."/>
            <person name="Ritland K."/>
            <person name="Rouze P."/>
            <person name="Ryaboy D."/>
            <person name="Schmutz J."/>
            <person name="Schrader J."/>
            <person name="Segerman B."/>
            <person name="Shin H."/>
            <person name="Siddiqui A."/>
            <person name="Sterky F."/>
            <person name="Terry A."/>
            <person name="Tsai C.J."/>
            <person name="Uberbacher E."/>
            <person name="Unneberg P."/>
            <person name="Vahala J."/>
            <person name="Wall K."/>
            <person name="Wessler S."/>
            <person name="Yang G."/>
            <person name="Yin T."/>
            <person name="Douglas C."/>
            <person name="Marra M."/>
            <person name="Sandberg G."/>
            <person name="Van de Peer Y."/>
            <person name="Rokhsar D."/>
        </authorList>
    </citation>
    <scope>NUCLEOTIDE SEQUENCE [LARGE SCALE GENOMIC DNA]</scope>
    <source>
        <strain evidence="9">cv. Nisqually</strain>
    </source>
</reference>
<dbReference type="CDD" id="cd17738">
    <property type="entry name" value="BRCT_TopBP1_rpt7"/>
    <property type="match status" value="1"/>
</dbReference>
<dbReference type="InterPro" id="IPR013083">
    <property type="entry name" value="Znf_RING/FYVE/PHD"/>
</dbReference>
<feature type="domain" description="BRCT" evidence="7">
    <location>
        <begin position="6"/>
        <end position="96"/>
    </location>
</feature>
<protein>
    <recommendedName>
        <fullName evidence="10">BRCT domain-containing protein</fullName>
    </recommendedName>
</protein>
<feature type="compositionally biased region" description="Basic and acidic residues" evidence="5">
    <location>
        <begin position="859"/>
        <end position="871"/>
    </location>
</feature>
<feature type="compositionally biased region" description="Polar residues" evidence="5">
    <location>
        <begin position="213"/>
        <end position="230"/>
    </location>
</feature>
<keyword evidence="1" id="KW-0479">Metal-binding</keyword>
<dbReference type="InterPro" id="IPR011011">
    <property type="entry name" value="Znf_FYVE_PHD"/>
</dbReference>
<feature type="compositionally biased region" description="Basic and acidic residues" evidence="5">
    <location>
        <begin position="828"/>
        <end position="839"/>
    </location>
</feature>
<keyword evidence="3" id="KW-0862">Zinc</keyword>
<dbReference type="SUPFAM" id="SSF57903">
    <property type="entry name" value="FYVE/PHD zinc finger"/>
    <property type="match status" value="1"/>
</dbReference>
<dbReference type="SMART" id="SM00292">
    <property type="entry name" value="BRCT"/>
    <property type="match status" value="4"/>
</dbReference>
<dbReference type="Proteomes" id="UP000006729">
    <property type="component" value="Chromosome 14"/>
</dbReference>
<dbReference type="GO" id="GO:0005634">
    <property type="term" value="C:nucleus"/>
    <property type="evidence" value="ECO:0000318"/>
    <property type="project" value="GO_Central"/>
</dbReference>
<dbReference type="SUPFAM" id="SSF52113">
    <property type="entry name" value="BRCT domain"/>
    <property type="match status" value="3"/>
</dbReference>
<feature type="domain" description="PHD-type" evidence="6">
    <location>
        <begin position="1162"/>
        <end position="1218"/>
    </location>
</feature>
<evidence type="ECO:0000256" key="1">
    <source>
        <dbReference type="ARBA" id="ARBA00022723"/>
    </source>
</evidence>
<dbReference type="Pfam" id="PF00533">
    <property type="entry name" value="BRCT"/>
    <property type="match status" value="1"/>
</dbReference>
<dbReference type="InterPro" id="IPR019787">
    <property type="entry name" value="Znf_PHD-finger"/>
</dbReference>
<feature type="compositionally biased region" description="Basic residues" evidence="5">
    <location>
        <begin position="788"/>
        <end position="802"/>
    </location>
</feature>
<dbReference type="InterPro" id="IPR036420">
    <property type="entry name" value="BRCT_dom_sf"/>
</dbReference>
<feature type="region of interest" description="Disordered" evidence="5">
    <location>
        <begin position="415"/>
        <end position="439"/>
    </location>
</feature>
<dbReference type="PROSITE" id="PS50016">
    <property type="entry name" value="ZF_PHD_2"/>
    <property type="match status" value="1"/>
</dbReference>
<dbReference type="InterPro" id="IPR044254">
    <property type="entry name" value="At4g02110-like"/>
</dbReference>
<sequence>MLETDSPSKTFLGVRFVLVGFDPVNKSKVKSKLVGGGGIDAVQYSENCTHVIVDKIVYDDPVCVGARNDGKTVVTGLWVDHSFDIGMPVDATSIMYRPLRDLNGIPGAKNLIMCLTGYQRQDRDDIMTMVGLMGAQFSKPLVANKVTHLICYKFEGEKYLLANKMKKIKLVNHRWLEESLRNWELLPEDNYSKSGYELEMLEAEAKDSEDEAQGTSVKQPSYENADKSPQNLKAGTFKACEMPKTGEVQKISHNLSEPEGLSSVVNAKDILVTPGKRSRDDHASGFDNICVSEVPGHLDVGGFKGATSNDLPGTQGRTPLSTRTSKDLEFISRSVERPSHSDAKYSTTSYTRRTPQISPSSIFSGNSGNIRGSPKVLLGESINMSSAKAEYAKDTTSPSCAEIPRKGIELLYEEAPGSKKQKTDVSCSSSKSQKMNHDAQAYVTGSPSATYTSQGLEPTPLVDGPSRINNRSPLSNDGHSVHDMIGMNAQQNPHTNFSTAKSSKFRRNPFTEDHAFLENMILKTGENENTNKNTPQPSFRDLTKDILVSGHDSGGFVVERSEQVIAEAGEPQNWQQDGGGPFTHNKGLETDKSDMLSNLNVPQAGNDNSITKPARKKMIAKKTLGSRPKLTSNVSQKGSIYLNVTDAQNDPTVGMAKGKGRVENRSSTDATELEISPATVNAAEAQVMETERATKLGDKLGDNAVDKIGFADDETEAPEEEDECEILHNDEQIDVIDLSNKADNKTGMKLEADNSAANMSDGPAEGNNAIEIQERDGSALKEGFVKGKGSRGKKQPSGKTKTKTVTSVVKKAESKKVLDEEENLNGKNIEENAAEKESTEPCPAGQAKSKIVSRKKSKNPVEAEKENKPAVDGDQYASLDDKHVGETAANASKTPMKFNQKVSKSNPGSTPGREVTKQLKTEPLWFILSGNRMQRKEHQQVIRRLKGKFCRDSHQWSYQATHFIAPDPIRRTEKFFAAAASGRWILRSDYLNACSQAGRFLAEESYEWHKNSLSEDGTINLEAPRKWRLLRERTGHGAFYGMHIIIYGECITPPLDTLKRVVKAGDGTILATSPPYTRFLTSGVDYAIVSPGITRVDMWVQEFLRHKIPCIVADYLVEYVCKPGYSLERHVLYNTNDWAEKSFSNLLSKAEEIVEDCDSGDDIACEVCGSRERGEVMLICSDESGSVGCGVGMHIDCCDPPLESIPEEDWFCPKCSGSSKRTSPRKKRMKKALH</sequence>
<dbReference type="Gene3D" id="3.30.40.10">
    <property type="entry name" value="Zinc/RING finger domain, C3HC4 (zinc finger)"/>
    <property type="match status" value="1"/>
</dbReference>
<dbReference type="STRING" id="3694.A0A2K1XUG5"/>
<organism evidence="8 9">
    <name type="scientific">Populus trichocarpa</name>
    <name type="common">Western balsam poplar</name>
    <name type="synonym">Populus balsamifera subsp. trichocarpa</name>
    <dbReference type="NCBI Taxonomy" id="3694"/>
    <lineage>
        <taxon>Eukaryota</taxon>
        <taxon>Viridiplantae</taxon>
        <taxon>Streptophyta</taxon>
        <taxon>Embryophyta</taxon>
        <taxon>Tracheophyta</taxon>
        <taxon>Spermatophyta</taxon>
        <taxon>Magnoliopsida</taxon>
        <taxon>eudicotyledons</taxon>
        <taxon>Gunneridae</taxon>
        <taxon>Pentapetalae</taxon>
        <taxon>rosids</taxon>
        <taxon>fabids</taxon>
        <taxon>Malpighiales</taxon>
        <taxon>Salicaceae</taxon>
        <taxon>Saliceae</taxon>
        <taxon>Populus</taxon>
    </lineage>
</organism>
<dbReference type="GO" id="GO:0008270">
    <property type="term" value="F:zinc ion binding"/>
    <property type="evidence" value="ECO:0007669"/>
    <property type="project" value="UniProtKB-KW"/>
</dbReference>
<dbReference type="PANTHER" id="PTHR47181:SF2">
    <property type="entry name" value="BRCA1 C TERMINUS DOMAIN CONTAINING PROTEIN, EXPRESSED"/>
    <property type="match status" value="1"/>
</dbReference>
<evidence type="ECO:0000259" key="6">
    <source>
        <dbReference type="PROSITE" id="PS50016"/>
    </source>
</evidence>